<proteinExistence type="predicted"/>
<keyword evidence="3" id="KW-1185">Reference proteome</keyword>
<evidence type="ECO:0000256" key="1">
    <source>
        <dbReference type="SAM" id="MobiDB-lite"/>
    </source>
</evidence>
<organism evidence="2 3">
    <name type="scientific">Sinomonas cyclohexanicum</name>
    <name type="common">Corynebacterium cyclohexanicum</name>
    <dbReference type="NCBI Taxonomy" id="322009"/>
    <lineage>
        <taxon>Bacteria</taxon>
        <taxon>Bacillati</taxon>
        <taxon>Actinomycetota</taxon>
        <taxon>Actinomycetes</taxon>
        <taxon>Micrococcales</taxon>
        <taxon>Micrococcaceae</taxon>
        <taxon>Sinomonas</taxon>
    </lineage>
</organism>
<evidence type="ECO:0000313" key="2">
    <source>
        <dbReference type="EMBL" id="BCT74759.1"/>
    </source>
</evidence>
<dbReference type="InterPro" id="IPR036388">
    <property type="entry name" value="WH-like_DNA-bd_sf"/>
</dbReference>
<dbReference type="EMBL" id="AP024525">
    <property type="protein sequence ID" value="BCT74759.1"/>
    <property type="molecule type" value="Genomic_DNA"/>
</dbReference>
<protein>
    <submittedName>
        <fullName evidence="2">Uncharacterized protein</fullName>
    </submittedName>
</protein>
<accession>A0ABN6FCT1</accession>
<name>A0ABN6FCT1_SINCY</name>
<dbReference type="Gene3D" id="1.10.10.10">
    <property type="entry name" value="Winged helix-like DNA-binding domain superfamily/Winged helix DNA-binding domain"/>
    <property type="match status" value="1"/>
</dbReference>
<evidence type="ECO:0000313" key="3">
    <source>
        <dbReference type="Proteomes" id="UP001319861"/>
    </source>
</evidence>
<reference evidence="2 3" key="1">
    <citation type="journal article" date="2021" name="J. Biosci. Bioeng.">
        <title>Identification and characterization of a chc gene cluster responsible for the aromatization pathway of cyclohexanecarboxylate degradation in Sinomonas cyclohexanicum ATCC 51369.</title>
        <authorList>
            <person name="Yamamoto T."/>
            <person name="Hasegawa Y."/>
            <person name="Lau P.C.K."/>
            <person name="Iwaki H."/>
        </authorList>
    </citation>
    <scope>NUCLEOTIDE SEQUENCE [LARGE SCALE GENOMIC DNA]</scope>
    <source>
        <strain evidence="2 3">ATCC 51369</strain>
    </source>
</reference>
<feature type="region of interest" description="Disordered" evidence="1">
    <location>
        <begin position="28"/>
        <end position="62"/>
    </location>
</feature>
<gene>
    <name evidence="2" type="ORF">SCMU_06010</name>
</gene>
<dbReference type="Proteomes" id="UP001319861">
    <property type="component" value="Chromosome"/>
</dbReference>
<sequence length="62" mass="6752">MTRKDCSHECTEDVPQELKERATRLAMEARQDPAARAGAFKRIGDQPSSSGRTGSCGGRTRS</sequence>